<name>A0A225W5A9_9STRA</name>
<proteinExistence type="predicted"/>
<reference evidence="3" key="1">
    <citation type="submission" date="2017-03" db="EMBL/GenBank/DDBJ databases">
        <title>Phytopthora megakarya and P. palmivora, two closely related causual agents of cacao black pod achieved similar genome size and gene model numbers by different mechanisms.</title>
        <authorList>
            <person name="Ali S."/>
            <person name="Shao J."/>
            <person name="Larry D.J."/>
            <person name="Kronmiller B."/>
            <person name="Shen D."/>
            <person name="Strem M.D."/>
            <person name="Melnick R.L."/>
            <person name="Guiltinan M.J."/>
            <person name="Tyler B.M."/>
            <person name="Meinhardt L.W."/>
            <person name="Bailey B.A."/>
        </authorList>
    </citation>
    <scope>NUCLEOTIDE SEQUENCE [LARGE SCALE GENOMIC DNA]</scope>
    <source>
        <strain evidence="3">zdho120</strain>
    </source>
</reference>
<evidence type="ECO:0008006" key="4">
    <source>
        <dbReference type="Google" id="ProtNLM"/>
    </source>
</evidence>
<dbReference type="CDD" id="cd00303">
    <property type="entry name" value="retropepsin_like"/>
    <property type="match status" value="1"/>
</dbReference>
<gene>
    <name evidence="2" type="ORF">PHMEG_00013828</name>
</gene>
<keyword evidence="3" id="KW-1185">Reference proteome</keyword>
<dbReference type="Gene3D" id="2.40.70.10">
    <property type="entry name" value="Acid Proteases"/>
    <property type="match status" value="1"/>
</dbReference>
<dbReference type="AlphaFoldDB" id="A0A225W5A9"/>
<feature type="region of interest" description="Disordered" evidence="1">
    <location>
        <begin position="160"/>
        <end position="286"/>
    </location>
</feature>
<protein>
    <recommendedName>
        <fullName evidence="4">Peptidase A2 domain-containing protein</fullName>
    </recommendedName>
</protein>
<dbReference type="OrthoDB" id="128412at2759"/>
<dbReference type="InterPro" id="IPR021109">
    <property type="entry name" value="Peptidase_aspartic_dom_sf"/>
</dbReference>
<organism evidence="2 3">
    <name type="scientific">Phytophthora megakarya</name>
    <dbReference type="NCBI Taxonomy" id="4795"/>
    <lineage>
        <taxon>Eukaryota</taxon>
        <taxon>Sar</taxon>
        <taxon>Stramenopiles</taxon>
        <taxon>Oomycota</taxon>
        <taxon>Peronosporomycetes</taxon>
        <taxon>Peronosporales</taxon>
        <taxon>Peronosporaceae</taxon>
        <taxon>Phytophthora</taxon>
    </lineage>
</organism>
<dbReference type="SUPFAM" id="SSF50630">
    <property type="entry name" value="Acid proteases"/>
    <property type="match status" value="1"/>
</dbReference>
<accession>A0A225W5A9</accession>
<dbReference type="STRING" id="4795.A0A225W5A9"/>
<dbReference type="Proteomes" id="UP000198211">
    <property type="component" value="Unassembled WGS sequence"/>
</dbReference>
<dbReference type="EMBL" id="NBNE01001716">
    <property type="protein sequence ID" value="OWZ12931.1"/>
    <property type="molecule type" value="Genomic_DNA"/>
</dbReference>
<sequence>MLDSGASTSIISLDIARRLKLRVEPRGEQLLNGIDGVKAKVTNKCRVKITLGHRVVYTLDVWVGNIGQGIDALLGMNFMVAAGVRLCAHEREVVLQTKNGFSSWGPQSSHLGRAIDVSIHVSLWLAPGDSKYIPIRASEPDLESMDVWVSRGAERGLDAEVRERKRTAPPKVDRSTYSTPTRVLRRTPEISAAAPEGPDAHRTLWTPEPSGVERPERSVPGPWCEDGPKPGDLPSTAAPGPGTGHVMTVSDVPQEPAPRPRGGDPLVTKLKPNWGGGESASGLATS</sequence>
<evidence type="ECO:0000313" key="2">
    <source>
        <dbReference type="EMBL" id="OWZ12931.1"/>
    </source>
</evidence>
<evidence type="ECO:0000313" key="3">
    <source>
        <dbReference type="Proteomes" id="UP000198211"/>
    </source>
</evidence>
<evidence type="ECO:0000256" key="1">
    <source>
        <dbReference type="SAM" id="MobiDB-lite"/>
    </source>
</evidence>
<comment type="caution">
    <text evidence="2">The sequence shown here is derived from an EMBL/GenBank/DDBJ whole genome shotgun (WGS) entry which is preliminary data.</text>
</comment>
<dbReference type="Pfam" id="PF13650">
    <property type="entry name" value="Asp_protease_2"/>
    <property type="match status" value="1"/>
</dbReference>